<dbReference type="PROSITE" id="PS50058">
    <property type="entry name" value="G_PROTEIN_GAMMA"/>
    <property type="match status" value="1"/>
</dbReference>
<dbReference type="AlphaFoldDB" id="A0A267E235"/>
<dbReference type="InterPro" id="IPR036284">
    <property type="entry name" value="GGL_sf"/>
</dbReference>
<dbReference type="Proteomes" id="UP000215902">
    <property type="component" value="Unassembled WGS sequence"/>
</dbReference>
<comment type="caution">
    <text evidence="2">The sequence shown here is derived from an EMBL/GenBank/DDBJ whole genome shotgun (WGS) entry which is preliminary data.</text>
</comment>
<sequence length="68" mass="8031">VPEHRKEHVAKLERDLASVTREYQMNRMKSSETIPQILQYIKDHANEDHLLHPAKENPFNPKRSCVLL</sequence>
<evidence type="ECO:0000313" key="2">
    <source>
        <dbReference type="EMBL" id="PAA54927.1"/>
    </source>
</evidence>
<reference evidence="2 3" key="1">
    <citation type="submission" date="2017-06" db="EMBL/GenBank/DDBJ databases">
        <title>A platform for efficient transgenesis in Macrostomum lignano, a flatworm model organism for stem cell research.</title>
        <authorList>
            <person name="Berezikov E."/>
        </authorList>
    </citation>
    <scope>NUCLEOTIDE SEQUENCE [LARGE SCALE GENOMIC DNA]</scope>
    <source>
        <strain evidence="2">DV1</strain>
        <tissue evidence="2">Whole organism</tissue>
    </source>
</reference>
<proteinExistence type="predicted"/>
<dbReference type="InterPro" id="IPR015898">
    <property type="entry name" value="G-protein_gamma-like_dom"/>
</dbReference>
<feature type="non-terminal residue" evidence="2">
    <location>
        <position position="1"/>
    </location>
</feature>
<organism evidence="2 3">
    <name type="scientific">Macrostomum lignano</name>
    <dbReference type="NCBI Taxonomy" id="282301"/>
    <lineage>
        <taxon>Eukaryota</taxon>
        <taxon>Metazoa</taxon>
        <taxon>Spiralia</taxon>
        <taxon>Lophotrochozoa</taxon>
        <taxon>Platyhelminthes</taxon>
        <taxon>Rhabditophora</taxon>
        <taxon>Macrostomorpha</taxon>
        <taxon>Macrostomida</taxon>
        <taxon>Macrostomidae</taxon>
        <taxon>Macrostomum</taxon>
    </lineage>
</organism>
<evidence type="ECO:0000313" key="3">
    <source>
        <dbReference type="Proteomes" id="UP000215902"/>
    </source>
</evidence>
<dbReference type="EMBL" id="NIVC01002839">
    <property type="protein sequence ID" value="PAA54927.1"/>
    <property type="molecule type" value="Genomic_DNA"/>
</dbReference>
<gene>
    <name evidence="2" type="ORF">BOX15_Mlig024287g1</name>
</gene>
<dbReference type="Pfam" id="PF00631">
    <property type="entry name" value="G-gamma"/>
    <property type="match status" value="1"/>
</dbReference>
<dbReference type="GO" id="GO:0007186">
    <property type="term" value="P:G protein-coupled receptor signaling pathway"/>
    <property type="evidence" value="ECO:0007669"/>
    <property type="project" value="InterPro"/>
</dbReference>
<dbReference type="SMART" id="SM01224">
    <property type="entry name" value="G_gamma"/>
    <property type="match status" value="1"/>
</dbReference>
<evidence type="ECO:0000259" key="1">
    <source>
        <dbReference type="PROSITE" id="PS50058"/>
    </source>
</evidence>
<dbReference type="Gene3D" id="4.10.260.10">
    <property type="entry name" value="Transducin (heterotrimeric G protein), gamma chain"/>
    <property type="match status" value="1"/>
</dbReference>
<protein>
    <recommendedName>
        <fullName evidence="1">G protein gamma domain-containing protein</fullName>
    </recommendedName>
</protein>
<keyword evidence="3" id="KW-1185">Reference proteome</keyword>
<name>A0A267E235_9PLAT</name>
<dbReference type="SUPFAM" id="SSF48670">
    <property type="entry name" value="Transducin (heterotrimeric G protein), gamma chain"/>
    <property type="match status" value="1"/>
</dbReference>
<feature type="domain" description="G protein gamma" evidence="1">
    <location>
        <begin position="5"/>
        <end position="68"/>
    </location>
</feature>
<accession>A0A267E235</accession>
<dbReference type="OrthoDB" id="6229420at2759"/>